<dbReference type="InterPro" id="IPR050109">
    <property type="entry name" value="HTH-type_TetR-like_transc_reg"/>
</dbReference>
<sequence length="204" mass="22189">MFRLSTRHRAAQARRTMTGDARPLRADARRNRARILEAAETVLARDGTSASMRAVAHEARVGLGTIYRHFPDQEALYHAVIVEGVLRLLAEAETLPADAGEAFFGFLGRVVAGARRRRTPADLLTAAGADPKAGTAEAARGMRNVIERLLLAAQESGAVRSDVRMPELLALLSAACLAAERDQWSDDLRGRALGLLFDGLRPRR</sequence>
<feature type="DNA-binding region" description="H-T-H motif" evidence="4">
    <location>
        <begin position="51"/>
        <end position="70"/>
    </location>
</feature>
<dbReference type="Pfam" id="PF00440">
    <property type="entry name" value="TetR_N"/>
    <property type="match status" value="1"/>
</dbReference>
<dbReference type="Proteomes" id="UP000309033">
    <property type="component" value="Unassembled WGS sequence"/>
</dbReference>
<dbReference type="InterPro" id="IPR009057">
    <property type="entry name" value="Homeodomain-like_sf"/>
</dbReference>
<gene>
    <name evidence="7" type="ORF">FED44_35105</name>
</gene>
<feature type="compositionally biased region" description="Basic residues" evidence="5">
    <location>
        <begin position="1"/>
        <end position="12"/>
    </location>
</feature>
<organism evidence="7 8">
    <name type="scientific">Microbispora triticiradicis</name>
    <dbReference type="NCBI Taxonomy" id="2200763"/>
    <lineage>
        <taxon>Bacteria</taxon>
        <taxon>Bacillati</taxon>
        <taxon>Actinomycetota</taxon>
        <taxon>Actinomycetes</taxon>
        <taxon>Streptosporangiales</taxon>
        <taxon>Streptosporangiaceae</taxon>
        <taxon>Microbispora</taxon>
    </lineage>
</organism>
<evidence type="ECO:0000256" key="1">
    <source>
        <dbReference type="ARBA" id="ARBA00023015"/>
    </source>
</evidence>
<evidence type="ECO:0000313" key="7">
    <source>
        <dbReference type="EMBL" id="TLP50486.1"/>
    </source>
</evidence>
<feature type="domain" description="HTH tetR-type" evidence="6">
    <location>
        <begin position="29"/>
        <end position="88"/>
    </location>
</feature>
<dbReference type="InterPro" id="IPR036271">
    <property type="entry name" value="Tet_transcr_reg_TetR-rel_C_sf"/>
</dbReference>
<dbReference type="PROSITE" id="PS50977">
    <property type="entry name" value="HTH_TETR_2"/>
    <property type="match status" value="1"/>
</dbReference>
<keyword evidence="1" id="KW-0805">Transcription regulation</keyword>
<comment type="caution">
    <text evidence="7">The sequence shown here is derived from an EMBL/GenBank/DDBJ whole genome shotgun (WGS) entry which is preliminary data.</text>
</comment>
<dbReference type="EMBL" id="VANP01000027">
    <property type="protein sequence ID" value="TLP50486.1"/>
    <property type="molecule type" value="Genomic_DNA"/>
</dbReference>
<reference evidence="7" key="1">
    <citation type="submission" date="2019-05" db="EMBL/GenBank/DDBJ databases">
        <title>Isolation, diversity and antifungal activity of Actinobacteria from wheat.</title>
        <authorList>
            <person name="Yu B."/>
        </authorList>
    </citation>
    <scope>NUCLEOTIDE SEQUENCE [LARGE SCALE GENOMIC DNA]</scope>
    <source>
        <strain evidence="7">NEAU-HEGS1-5</strain>
    </source>
</reference>
<keyword evidence="3" id="KW-0804">Transcription</keyword>
<proteinExistence type="predicted"/>
<evidence type="ECO:0000256" key="5">
    <source>
        <dbReference type="SAM" id="MobiDB-lite"/>
    </source>
</evidence>
<dbReference type="OrthoDB" id="9795011at2"/>
<evidence type="ECO:0000256" key="4">
    <source>
        <dbReference type="PROSITE-ProRule" id="PRU00335"/>
    </source>
</evidence>
<protein>
    <submittedName>
        <fullName evidence="7">Helix-turn-helix transcriptional regulator</fullName>
    </submittedName>
</protein>
<dbReference type="Gene3D" id="1.10.357.10">
    <property type="entry name" value="Tetracycline Repressor, domain 2"/>
    <property type="match status" value="1"/>
</dbReference>
<dbReference type="AlphaFoldDB" id="A0A5R8YJ23"/>
<dbReference type="SUPFAM" id="SSF48498">
    <property type="entry name" value="Tetracyclin repressor-like, C-terminal domain"/>
    <property type="match status" value="1"/>
</dbReference>
<dbReference type="GO" id="GO:0000976">
    <property type="term" value="F:transcription cis-regulatory region binding"/>
    <property type="evidence" value="ECO:0007669"/>
    <property type="project" value="TreeGrafter"/>
</dbReference>
<accession>A0A5R8YJ23</accession>
<dbReference type="InterPro" id="IPR049445">
    <property type="entry name" value="TetR_SbtR-like_C"/>
</dbReference>
<dbReference type="PRINTS" id="PR00455">
    <property type="entry name" value="HTHTETR"/>
</dbReference>
<evidence type="ECO:0000259" key="6">
    <source>
        <dbReference type="PROSITE" id="PS50977"/>
    </source>
</evidence>
<keyword evidence="8" id="KW-1185">Reference proteome</keyword>
<dbReference type="GO" id="GO:0003700">
    <property type="term" value="F:DNA-binding transcription factor activity"/>
    <property type="evidence" value="ECO:0007669"/>
    <property type="project" value="TreeGrafter"/>
</dbReference>
<dbReference type="SUPFAM" id="SSF46689">
    <property type="entry name" value="Homeodomain-like"/>
    <property type="match status" value="1"/>
</dbReference>
<dbReference type="Pfam" id="PF21597">
    <property type="entry name" value="TetR_C_43"/>
    <property type="match status" value="1"/>
</dbReference>
<keyword evidence="2 4" id="KW-0238">DNA-binding</keyword>
<name>A0A5R8YJ23_9ACTN</name>
<feature type="region of interest" description="Disordered" evidence="5">
    <location>
        <begin position="1"/>
        <end position="24"/>
    </location>
</feature>
<evidence type="ECO:0000313" key="8">
    <source>
        <dbReference type="Proteomes" id="UP000309033"/>
    </source>
</evidence>
<evidence type="ECO:0000256" key="2">
    <source>
        <dbReference type="ARBA" id="ARBA00023125"/>
    </source>
</evidence>
<evidence type="ECO:0000256" key="3">
    <source>
        <dbReference type="ARBA" id="ARBA00023163"/>
    </source>
</evidence>
<dbReference type="InterPro" id="IPR001647">
    <property type="entry name" value="HTH_TetR"/>
</dbReference>
<dbReference type="PANTHER" id="PTHR30055:SF234">
    <property type="entry name" value="HTH-TYPE TRANSCRIPTIONAL REGULATOR BETI"/>
    <property type="match status" value="1"/>
</dbReference>
<dbReference type="PANTHER" id="PTHR30055">
    <property type="entry name" value="HTH-TYPE TRANSCRIPTIONAL REGULATOR RUTR"/>
    <property type="match status" value="1"/>
</dbReference>